<dbReference type="EMBL" id="NAJN01000652">
    <property type="protein sequence ID" value="TKA70362.1"/>
    <property type="molecule type" value="Genomic_DNA"/>
</dbReference>
<evidence type="ECO:0008006" key="7">
    <source>
        <dbReference type="Google" id="ProtNLM"/>
    </source>
</evidence>
<dbReference type="Gene3D" id="1.20.1440.170">
    <property type="entry name" value="Translation machinery-associated protein 16-like"/>
    <property type="match status" value="1"/>
</dbReference>
<evidence type="ECO:0000313" key="6">
    <source>
        <dbReference type="Proteomes" id="UP000308768"/>
    </source>
</evidence>
<dbReference type="Proteomes" id="UP000308768">
    <property type="component" value="Unassembled WGS sequence"/>
</dbReference>
<dbReference type="Pfam" id="PF11176">
    <property type="entry name" value="Tma16"/>
    <property type="match status" value="1"/>
</dbReference>
<comment type="similarity">
    <text evidence="1">Belongs to the TMA16 family.</text>
</comment>
<proteinExistence type="inferred from homology"/>
<dbReference type="PANTHER" id="PTHR13349">
    <property type="entry name" value="TRANSLATION MACHINERY-ASSOCIATED PROTEIN 16"/>
    <property type="match status" value="1"/>
</dbReference>
<dbReference type="STRING" id="331657.A0A4U0WZ78"/>
<keyword evidence="6" id="KW-1185">Reference proteome</keyword>
<evidence type="ECO:0000256" key="2">
    <source>
        <dbReference type="SAM" id="MobiDB-lite"/>
    </source>
</evidence>
<evidence type="ECO:0000313" key="3">
    <source>
        <dbReference type="EMBL" id="TKA68168.1"/>
    </source>
</evidence>
<sequence length="182" mass="20643">MPSKSLSKVSKHISKKKGAKMNSLHENSRDSQRLRRASARDDKINRLSSARAKMNRPFVQRAKYFQTAAVEKGESEVFTDEEIHALIAEFLLRDAAELSLLQSSRRAGRPAATRDDQLTAKLALEEKEYVSGFWMPDVQDSVNLALLRNWSGEWVSLSTMKFVRMSRDGTRHESSFPPKGMS</sequence>
<reference evidence="3 6" key="1">
    <citation type="submission" date="2017-03" db="EMBL/GenBank/DDBJ databases">
        <title>Genomes of endolithic fungi from Antarctica.</title>
        <authorList>
            <person name="Coleine C."/>
            <person name="Masonjones S."/>
            <person name="Stajich J.E."/>
        </authorList>
    </citation>
    <scope>NUCLEOTIDE SEQUENCE [LARGE SCALE GENOMIC DNA]</scope>
    <source>
        <strain evidence="3 6">CCFEE 5187</strain>
    </source>
</reference>
<dbReference type="InterPro" id="IPR021346">
    <property type="entry name" value="Tma16"/>
</dbReference>
<evidence type="ECO:0000256" key="1">
    <source>
        <dbReference type="ARBA" id="ARBA00034127"/>
    </source>
</evidence>
<protein>
    <recommendedName>
        <fullName evidence="7">Translation machinery-associated protein 16</fullName>
    </recommendedName>
</protein>
<organism evidence="3 6">
    <name type="scientific">Cryomyces minteri</name>
    <dbReference type="NCBI Taxonomy" id="331657"/>
    <lineage>
        <taxon>Eukaryota</taxon>
        <taxon>Fungi</taxon>
        <taxon>Dikarya</taxon>
        <taxon>Ascomycota</taxon>
        <taxon>Pezizomycotina</taxon>
        <taxon>Dothideomycetes</taxon>
        <taxon>Dothideomycetes incertae sedis</taxon>
        <taxon>Cryomyces</taxon>
    </lineage>
</organism>
<evidence type="ECO:0000313" key="4">
    <source>
        <dbReference type="EMBL" id="TKA70362.1"/>
    </source>
</evidence>
<feature type="compositionally biased region" description="Basic residues" evidence="2">
    <location>
        <begin position="9"/>
        <end position="19"/>
    </location>
</feature>
<dbReference type="EMBL" id="NAJN01000842">
    <property type="protein sequence ID" value="TKA68168.1"/>
    <property type="molecule type" value="Genomic_DNA"/>
</dbReference>
<dbReference type="EMBL" id="NAJN01000606">
    <property type="protein sequence ID" value="TKA70920.1"/>
    <property type="molecule type" value="Genomic_DNA"/>
</dbReference>
<gene>
    <name evidence="4" type="ORF">B0A49_04403</name>
    <name evidence="5" type="ORF">B0A49_06296</name>
    <name evidence="3" type="ORF">B0A49_07378</name>
</gene>
<dbReference type="AlphaFoldDB" id="A0A4U0WZ78"/>
<feature type="compositionally biased region" description="Basic and acidic residues" evidence="2">
    <location>
        <begin position="26"/>
        <end position="43"/>
    </location>
</feature>
<dbReference type="PANTHER" id="PTHR13349:SF2">
    <property type="entry name" value="TRANSLATION MACHINERY-ASSOCIATED PROTEIN 16"/>
    <property type="match status" value="1"/>
</dbReference>
<comment type="caution">
    <text evidence="3">The sequence shown here is derived from an EMBL/GenBank/DDBJ whole genome shotgun (WGS) entry which is preliminary data.</text>
</comment>
<dbReference type="OrthoDB" id="270284at2759"/>
<name>A0A4U0WZ78_9PEZI</name>
<evidence type="ECO:0000313" key="5">
    <source>
        <dbReference type="EMBL" id="TKA70920.1"/>
    </source>
</evidence>
<accession>A0A4U0WZ78</accession>
<dbReference type="GO" id="GO:0005634">
    <property type="term" value="C:nucleus"/>
    <property type="evidence" value="ECO:0007669"/>
    <property type="project" value="TreeGrafter"/>
</dbReference>
<feature type="region of interest" description="Disordered" evidence="2">
    <location>
        <begin position="1"/>
        <end position="43"/>
    </location>
</feature>
<dbReference type="InterPro" id="IPR038356">
    <property type="entry name" value="Tma16_sf"/>
</dbReference>